<gene>
    <name evidence="3" type="ORF">Enr8_02390</name>
</gene>
<dbReference type="EMBL" id="SJPF01000001">
    <property type="protein sequence ID" value="TWT38546.1"/>
    <property type="molecule type" value="Genomic_DNA"/>
</dbReference>
<feature type="region of interest" description="Disordered" evidence="1">
    <location>
        <begin position="31"/>
        <end position="87"/>
    </location>
</feature>
<feature type="transmembrane region" description="Helical" evidence="2">
    <location>
        <begin position="106"/>
        <end position="135"/>
    </location>
</feature>
<keyword evidence="2" id="KW-1133">Transmembrane helix</keyword>
<evidence type="ECO:0000256" key="1">
    <source>
        <dbReference type="SAM" id="MobiDB-lite"/>
    </source>
</evidence>
<comment type="caution">
    <text evidence="3">The sequence shown here is derived from an EMBL/GenBank/DDBJ whole genome shotgun (WGS) entry which is preliminary data.</text>
</comment>
<feature type="transmembrane region" description="Helical" evidence="2">
    <location>
        <begin position="181"/>
        <end position="211"/>
    </location>
</feature>
<evidence type="ECO:0000313" key="4">
    <source>
        <dbReference type="Proteomes" id="UP000318878"/>
    </source>
</evidence>
<keyword evidence="2" id="KW-0812">Transmembrane</keyword>
<dbReference type="OrthoDB" id="271578at2"/>
<reference evidence="3 4" key="1">
    <citation type="submission" date="2019-02" db="EMBL/GenBank/DDBJ databases">
        <title>Deep-cultivation of Planctomycetes and their phenomic and genomic characterization uncovers novel biology.</title>
        <authorList>
            <person name="Wiegand S."/>
            <person name="Jogler M."/>
            <person name="Boedeker C."/>
            <person name="Pinto D."/>
            <person name="Vollmers J."/>
            <person name="Rivas-Marin E."/>
            <person name="Kohn T."/>
            <person name="Peeters S.H."/>
            <person name="Heuer A."/>
            <person name="Rast P."/>
            <person name="Oberbeckmann S."/>
            <person name="Bunk B."/>
            <person name="Jeske O."/>
            <person name="Meyerdierks A."/>
            <person name="Storesund J.E."/>
            <person name="Kallscheuer N."/>
            <person name="Luecker S."/>
            <person name="Lage O.M."/>
            <person name="Pohl T."/>
            <person name="Merkel B.J."/>
            <person name="Hornburger P."/>
            <person name="Mueller R.-W."/>
            <person name="Bruemmer F."/>
            <person name="Labrenz M."/>
            <person name="Spormann A.M."/>
            <person name="Op Den Camp H."/>
            <person name="Overmann J."/>
            <person name="Amann R."/>
            <person name="Jetten M.S.M."/>
            <person name="Mascher T."/>
            <person name="Medema M.H."/>
            <person name="Devos D.P."/>
            <person name="Kaster A.-K."/>
            <person name="Ovreas L."/>
            <person name="Rohde M."/>
            <person name="Galperin M.Y."/>
            <person name="Jogler C."/>
        </authorList>
    </citation>
    <scope>NUCLEOTIDE SEQUENCE [LARGE SCALE GENOMIC DNA]</scope>
    <source>
        <strain evidence="3 4">Enr8</strain>
    </source>
</reference>
<keyword evidence="4" id="KW-1185">Reference proteome</keyword>
<feature type="transmembrane region" description="Helical" evidence="2">
    <location>
        <begin position="147"/>
        <end position="169"/>
    </location>
</feature>
<name>A0A5C5VIX6_9BACT</name>
<feature type="compositionally biased region" description="Polar residues" evidence="1">
    <location>
        <begin position="62"/>
        <end position="77"/>
    </location>
</feature>
<evidence type="ECO:0000256" key="2">
    <source>
        <dbReference type="SAM" id="Phobius"/>
    </source>
</evidence>
<proteinExistence type="predicted"/>
<accession>A0A5C5VIX6</accession>
<dbReference type="Proteomes" id="UP000318878">
    <property type="component" value="Unassembled WGS sequence"/>
</dbReference>
<dbReference type="RefSeq" id="WP_146428789.1">
    <property type="nucleotide sequence ID" value="NZ_SJPF01000001.1"/>
</dbReference>
<keyword evidence="2" id="KW-0472">Membrane</keyword>
<evidence type="ECO:0000313" key="3">
    <source>
        <dbReference type="EMBL" id="TWT38546.1"/>
    </source>
</evidence>
<dbReference type="AlphaFoldDB" id="A0A5C5VIX6"/>
<dbReference type="Gene3D" id="2.20.28.160">
    <property type="match status" value="1"/>
</dbReference>
<protein>
    <submittedName>
        <fullName evidence="3">Uncharacterized protein</fullName>
    </submittedName>
</protein>
<sequence>MPIEFACQVCKQQIRVPDGNEGKRTKCPHCSAVQPIPGGPPPAGNVFSDSPSGSSYGGAAQDSGNPYSQASPSQPQGEANPYASPYTASDAGRPGPGGFEAAKGKLAVPAIVCMSLLGIMLVLMVLGLVMNVVMLAAGPNQRDPAEIIGNLIGSGIVLIFNAFTLFALYNASQLRTYALAWAGFILALLPCSSGLCCIFVMPFAIWGMVVLSDAEVQRQFQG</sequence>
<organism evidence="3 4">
    <name type="scientific">Blastopirellula retiformator</name>
    <dbReference type="NCBI Taxonomy" id="2527970"/>
    <lineage>
        <taxon>Bacteria</taxon>
        <taxon>Pseudomonadati</taxon>
        <taxon>Planctomycetota</taxon>
        <taxon>Planctomycetia</taxon>
        <taxon>Pirellulales</taxon>
        <taxon>Pirellulaceae</taxon>
        <taxon>Blastopirellula</taxon>
    </lineage>
</organism>